<proteinExistence type="predicted"/>
<accession>A0A516G6S4</accession>
<evidence type="ECO:0000313" key="2">
    <source>
        <dbReference type="Proteomes" id="UP000315395"/>
    </source>
</evidence>
<organism evidence="1 2">
    <name type="scientific">Ornithinimicrobium ciconiae</name>
    <dbReference type="NCBI Taxonomy" id="2594265"/>
    <lineage>
        <taxon>Bacteria</taxon>
        <taxon>Bacillati</taxon>
        <taxon>Actinomycetota</taxon>
        <taxon>Actinomycetes</taxon>
        <taxon>Micrococcales</taxon>
        <taxon>Ornithinimicrobiaceae</taxon>
        <taxon>Ornithinimicrobium</taxon>
    </lineage>
</organism>
<name>A0A516G6S4_9MICO</name>
<dbReference type="KEGG" id="orz:FNH13_00935"/>
<gene>
    <name evidence="1" type="ORF">FNH13_00935</name>
</gene>
<keyword evidence="2" id="KW-1185">Reference proteome</keyword>
<dbReference type="AlphaFoldDB" id="A0A516G6S4"/>
<dbReference type="RefSeq" id="WP_143781721.1">
    <property type="nucleotide sequence ID" value="NZ_CP041616.1"/>
</dbReference>
<dbReference type="Proteomes" id="UP000315395">
    <property type="component" value="Chromosome"/>
</dbReference>
<dbReference type="EMBL" id="CP041616">
    <property type="protein sequence ID" value="QDO87060.1"/>
    <property type="molecule type" value="Genomic_DNA"/>
</dbReference>
<reference evidence="1 2" key="1">
    <citation type="submission" date="2019-07" db="EMBL/GenBank/DDBJ databases">
        <title>complete genome sequencing of Ornithinimicrobium sp. H23M54.</title>
        <authorList>
            <person name="Bae J.-W."/>
            <person name="Lee S.-Y."/>
        </authorList>
    </citation>
    <scope>NUCLEOTIDE SEQUENCE [LARGE SCALE GENOMIC DNA]</scope>
    <source>
        <strain evidence="1 2">H23M54</strain>
    </source>
</reference>
<evidence type="ECO:0000313" key="1">
    <source>
        <dbReference type="EMBL" id="QDO87060.1"/>
    </source>
</evidence>
<protein>
    <recommendedName>
        <fullName evidence="3">TIGR03086 family protein</fullName>
    </recommendedName>
</protein>
<dbReference type="OrthoDB" id="5185819at2"/>
<evidence type="ECO:0008006" key="3">
    <source>
        <dbReference type="Google" id="ProtNLM"/>
    </source>
</evidence>
<sequence>MAEGNQLLLWRALHERARDAYDAAAASCSKPQNETPAGVWTAAEVMEHVQSEHSTEEGRSTDDLVQLQMLTLDLSVHSWDLTRSQGADAPLDDELCRQLHDAFALYTDLMARDGAFAPPVPVGAHASPVARLVALCGRDPEWGPSADA</sequence>